<keyword evidence="3" id="KW-1185">Reference proteome</keyword>
<reference evidence="2" key="1">
    <citation type="journal article" date="2021" name="Nat. Commun.">
        <title>Genetic determinants of endophytism in the Arabidopsis root mycobiome.</title>
        <authorList>
            <person name="Mesny F."/>
            <person name="Miyauchi S."/>
            <person name="Thiergart T."/>
            <person name="Pickel B."/>
            <person name="Atanasova L."/>
            <person name="Karlsson M."/>
            <person name="Huettel B."/>
            <person name="Barry K.W."/>
            <person name="Haridas S."/>
            <person name="Chen C."/>
            <person name="Bauer D."/>
            <person name="Andreopoulos W."/>
            <person name="Pangilinan J."/>
            <person name="LaButti K."/>
            <person name="Riley R."/>
            <person name="Lipzen A."/>
            <person name="Clum A."/>
            <person name="Drula E."/>
            <person name="Henrissat B."/>
            <person name="Kohler A."/>
            <person name="Grigoriev I.V."/>
            <person name="Martin F.M."/>
            <person name="Hacquard S."/>
        </authorList>
    </citation>
    <scope>NUCLEOTIDE SEQUENCE</scope>
    <source>
        <strain evidence="2">MPI-SDFR-AT-0068</strain>
    </source>
</reference>
<evidence type="ECO:0000256" key="1">
    <source>
        <dbReference type="SAM" id="MobiDB-lite"/>
    </source>
</evidence>
<accession>A0A8K0S0N1</accession>
<organism evidence="2 3">
    <name type="scientific">Fusarium tricinctum</name>
    <dbReference type="NCBI Taxonomy" id="61284"/>
    <lineage>
        <taxon>Eukaryota</taxon>
        <taxon>Fungi</taxon>
        <taxon>Dikarya</taxon>
        <taxon>Ascomycota</taxon>
        <taxon>Pezizomycotina</taxon>
        <taxon>Sordariomycetes</taxon>
        <taxon>Hypocreomycetidae</taxon>
        <taxon>Hypocreales</taxon>
        <taxon>Nectriaceae</taxon>
        <taxon>Fusarium</taxon>
        <taxon>Fusarium tricinctum species complex</taxon>
    </lineage>
</organism>
<name>A0A8K0S0N1_9HYPO</name>
<feature type="compositionally biased region" description="Polar residues" evidence="1">
    <location>
        <begin position="385"/>
        <end position="398"/>
    </location>
</feature>
<feature type="region of interest" description="Disordered" evidence="1">
    <location>
        <begin position="31"/>
        <end position="134"/>
    </location>
</feature>
<sequence length="517" mass="57205">MPSWTITNDDKMSSWRDQLSPRNLSFRGFRRASESVAKTSPSTNKDFAMLHHPDRPSRRITEANVPSDEECKKSLMSMRKASLAEQTHGRHEHPLQKQLSPVPEPPQETPLVSERPEPQMPQIEQPKPETLRLQQPRTQQPLRLTFGPFNGPFRSAFGPLTPAEEEPCPLEKVDTKESAAIPQDTLQVPETSVPIRNSILIGEELNFARGPSPQPAVVSEAKTIRLERVDNLSTPGHSPFSSPRPSDASASGWPRRKQSVQMVAIRRSSQDSQKRRPSVQTIAVRRPSKVTADALSSHPVHSSTPMQVHVRQDSVSDPMCRVCHNGIAEKSGLCSSCDNDSMPASPVEISPNFSRLHHKPTIKKYNRPPPLIPQSLDSIAKLHRPSTSITSNPEANQLSPPTSPRSSCSSPAETIKTFASGPSVPPTPMSALSTPEVFKRFQEEVETRAKADDSPSFDDPWMIKPKSPEADVYEDDWADYYFDEQNFNPEQGQRAMKGPAPGLPVVASPVCPGPGWI</sequence>
<gene>
    <name evidence="2" type="ORF">BKA59DRAFT_189450</name>
</gene>
<proteinExistence type="predicted"/>
<comment type="caution">
    <text evidence="2">The sequence shown here is derived from an EMBL/GenBank/DDBJ whole genome shotgun (WGS) entry which is preliminary data.</text>
</comment>
<feature type="compositionally biased region" description="Basic and acidic residues" evidence="1">
    <location>
        <begin position="48"/>
        <end position="61"/>
    </location>
</feature>
<dbReference type="AlphaFoldDB" id="A0A8K0S0N1"/>
<feature type="region of interest" description="Disordered" evidence="1">
    <location>
        <begin position="385"/>
        <end position="432"/>
    </location>
</feature>
<dbReference type="Proteomes" id="UP000813427">
    <property type="component" value="Unassembled WGS sequence"/>
</dbReference>
<dbReference type="OrthoDB" id="5087176at2759"/>
<feature type="region of interest" description="Disordered" evidence="1">
    <location>
        <begin position="231"/>
        <end position="308"/>
    </location>
</feature>
<protein>
    <submittedName>
        <fullName evidence="2">Uncharacterized protein</fullName>
    </submittedName>
</protein>
<dbReference type="EMBL" id="JAGPXF010000004">
    <property type="protein sequence ID" value="KAH7246149.1"/>
    <property type="molecule type" value="Genomic_DNA"/>
</dbReference>
<evidence type="ECO:0000313" key="3">
    <source>
        <dbReference type="Proteomes" id="UP000813427"/>
    </source>
</evidence>
<feature type="compositionally biased region" description="Polar residues" evidence="1">
    <location>
        <begin position="36"/>
        <end position="45"/>
    </location>
</feature>
<feature type="compositionally biased region" description="Polar residues" evidence="1">
    <location>
        <begin position="231"/>
        <end position="244"/>
    </location>
</feature>
<evidence type="ECO:0000313" key="2">
    <source>
        <dbReference type="EMBL" id="KAH7246149.1"/>
    </source>
</evidence>